<evidence type="ECO:0000256" key="6">
    <source>
        <dbReference type="PROSITE-ProRule" id="PRU00581"/>
    </source>
</evidence>
<comment type="similarity">
    <text evidence="2">Belongs to the synaptogyrin family.</text>
</comment>
<evidence type="ECO:0000256" key="3">
    <source>
        <dbReference type="ARBA" id="ARBA00022692"/>
    </source>
</evidence>
<feature type="non-terminal residue" evidence="9">
    <location>
        <position position="1"/>
    </location>
</feature>
<accession>A0A7R9QE62</accession>
<dbReference type="Proteomes" id="UP000759131">
    <property type="component" value="Unassembled WGS sequence"/>
</dbReference>
<evidence type="ECO:0000313" key="9">
    <source>
        <dbReference type="EMBL" id="CAD7642384.1"/>
    </source>
</evidence>
<dbReference type="PANTHER" id="PTHR10838">
    <property type="entry name" value="SYNAPTOGYRIN"/>
    <property type="match status" value="1"/>
</dbReference>
<dbReference type="PIRSF" id="PIRSF011282">
    <property type="entry name" value="Synaptogyrin"/>
    <property type="match status" value="1"/>
</dbReference>
<feature type="transmembrane region" description="Helical" evidence="7">
    <location>
        <begin position="100"/>
        <end position="122"/>
    </location>
</feature>
<dbReference type="PROSITE" id="PS51225">
    <property type="entry name" value="MARVEL"/>
    <property type="match status" value="1"/>
</dbReference>
<keyword evidence="10" id="KW-1185">Reference proteome</keyword>
<evidence type="ECO:0000256" key="5">
    <source>
        <dbReference type="ARBA" id="ARBA00023136"/>
    </source>
</evidence>
<sequence length="250" mass="27004">MNNMNAAFGAAKAGSAFDPIGYVMRPQVILRFICWLCSVIVFGCISANGWVPKEGSKQGLELCSVIVFGCISANGWVPKEGSKQGLEVCLYNKDNNACRLGSGLGLIGFLAAIAFLILEGVFQNLSSIKIRRRVVAFDLGFSGLWAVLYLICFAYLGIAWANSEKPPFGNGINSCRAAIAFSFFSIASWAGCAYFAHIRWNTGTDMSQFATGYENEDIVPGAGYSAYAGATDQEPTYQENPFTNVPPDQM</sequence>
<dbReference type="GO" id="GO:0030672">
    <property type="term" value="C:synaptic vesicle membrane"/>
    <property type="evidence" value="ECO:0007669"/>
    <property type="project" value="TreeGrafter"/>
</dbReference>
<keyword evidence="4 7" id="KW-1133">Transmembrane helix</keyword>
<keyword evidence="5 6" id="KW-0472">Membrane</keyword>
<feature type="transmembrane region" description="Helical" evidence="7">
    <location>
        <begin position="28"/>
        <end position="47"/>
    </location>
</feature>
<evidence type="ECO:0000256" key="7">
    <source>
        <dbReference type="SAM" id="Phobius"/>
    </source>
</evidence>
<comment type="subcellular location">
    <subcellularLocation>
        <location evidence="1">Membrane</location>
        <topology evidence="1">Multi-pass membrane protein</topology>
    </subcellularLocation>
</comment>
<dbReference type="GO" id="GO:0031594">
    <property type="term" value="C:neuromuscular junction"/>
    <property type="evidence" value="ECO:0007669"/>
    <property type="project" value="TreeGrafter"/>
</dbReference>
<evidence type="ECO:0000256" key="1">
    <source>
        <dbReference type="ARBA" id="ARBA00004141"/>
    </source>
</evidence>
<dbReference type="OrthoDB" id="10041611at2759"/>
<organism evidence="9">
    <name type="scientific">Medioppia subpectinata</name>
    <dbReference type="NCBI Taxonomy" id="1979941"/>
    <lineage>
        <taxon>Eukaryota</taxon>
        <taxon>Metazoa</taxon>
        <taxon>Ecdysozoa</taxon>
        <taxon>Arthropoda</taxon>
        <taxon>Chelicerata</taxon>
        <taxon>Arachnida</taxon>
        <taxon>Acari</taxon>
        <taxon>Acariformes</taxon>
        <taxon>Sarcoptiformes</taxon>
        <taxon>Oribatida</taxon>
        <taxon>Brachypylina</taxon>
        <taxon>Oppioidea</taxon>
        <taxon>Oppiidae</taxon>
        <taxon>Medioppia</taxon>
    </lineage>
</organism>
<proteinExistence type="inferred from homology"/>
<evidence type="ECO:0000256" key="2">
    <source>
        <dbReference type="ARBA" id="ARBA00010252"/>
    </source>
</evidence>
<dbReference type="EMBL" id="CAJPIZ010027080">
    <property type="protein sequence ID" value="CAG2119171.1"/>
    <property type="molecule type" value="Genomic_DNA"/>
</dbReference>
<feature type="transmembrane region" description="Helical" evidence="7">
    <location>
        <begin position="178"/>
        <end position="196"/>
    </location>
</feature>
<keyword evidence="3 6" id="KW-0812">Transmembrane</keyword>
<dbReference type="InterPro" id="IPR008253">
    <property type="entry name" value="Marvel"/>
</dbReference>
<dbReference type="Pfam" id="PF01284">
    <property type="entry name" value="MARVEL"/>
    <property type="match status" value="1"/>
</dbReference>
<evidence type="ECO:0000313" key="10">
    <source>
        <dbReference type="Proteomes" id="UP000759131"/>
    </source>
</evidence>
<dbReference type="AlphaFoldDB" id="A0A7R9QE62"/>
<dbReference type="PANTHER" id="PTHR10838:SF20">
    <property type="entry name" value="SYNAPTOGYRIN"/>
    <property type="match status" value="1"/>
</dbReference>
<evidence type="ECO:0000259" key="8">
    <source>
        <dbReference type="PROSITE" id="PS51225"/>
    </source>
</evidence>
<gene>
    <name evidence="9" type="ORF">OSB1V03_LOCUS19120</name>
</gene>
<name>A0A7R9QE62_9ACAR</name>
<protein>
    <recommendedName>
        <fullName evidence="8">MARVEL domain-containing protein</fullName>
    </recommendedName>
</protein>
<dbReference type="EMBL" id="OC881655">
    <property type="protein sequence ID" value="CAD7642384.1"/>
    <property type="molecule type" value="Genomic_DNA"/>
</dbReference>
<feature type="domain" description="MARVEL" evidence="8">
    <location>
        <begin position="22"/>
        <end position="201"/>
    </location>
</feature>
<feature type="transmembrane region" description="Helical" evidence="7">
    <location>
        <begin position="134"/>
        <end position="158"/>
    </location>
</feature>
<reference evidence="9" key="1">
    <citation type="submission" date="2020-11" db="EMBL/GenBank/DDBJ databases">
        <authorList>
            <person name="Tran Van P."/>
        </authorList>
    </citation>
    <scope>NUCLEOTIDE SEQUENCE</scope>
</reference>
<evidence type="ECO:0000256" key="4">
    <source>
        <dbReference type="ARBA" id="ARBA00022989"/>
    </source>
</evidence>
<dbReference type="InterPro" id="IPR016579">
    <property type="entry name" value="Synaptogyrin"/>
</dbReference>